<feature type="domain" description="UBC core" evidence="16">
    <location>
        <begin position="1"/>
        <end position="154"/>
    </location>
</feature>
<evidence type="ECO:0000256" key="11">
    <source>
        <dbReference type="ARBA" id="ARBA00039894"/>
    </source>
</evidence>
<evidence type="ECO:0000256" key="3">
    <source>
        <dbReference type="ARBA" id="ARBA00012486"/>
    </source>
</evidence>
<keyword evidence="4" id="KW-0963">Cytoplasm</keyword>
<comment type="subcellular location">
    <subcellularLocation>
        <location evidence="2">Cytoplasm</location>
    </subcellularLocation>
    <subcellularLocation>
        <location evidence="1">Nucleus</location>
    </subcellularLocation>
</comment>
<dbReference type="CDD" id="cd00195">
    <property type="entry name" value="UBCc_UEV"/>
    <property type="match status" value="1"/>
</dbReference>
<evidence type="ECO:0000256" key="2">
    <source>
        <dbReference type="ARBA" id="ARBA00004496"/>
    </source>
</evidence>
<keyword evidence="8" id="KW-0833">Ubl conjugation pathway</keyword>
<evidence type="ECO:0000256" key="1">
    <source>
        <dbReference type="ARBA" id="ARBA00004123"/>
    </source>
</evidence>
<dbReference type="OrthoDB" id="1926878at2759"/>
<dbReference type="Pfam" id="PF00179">
    <property type="entry name" value="UQ_con"/>
    <property type="match status" value="1"/>
</dbReference>
<keyword evidence="9" id="KW-0067">ATP-binding</keyword>
<evidence type="ECO:0000256" key="7">
    <source>
        <dbReference type="ARBA" id="ARBA00022741"/>
    </source>
</evidence>
<keyword evidence="10" id="KW-0539">Nucleus</keyword>
<evidence type="ECO:0000256" key="10">
    <source>
        <dbReference type="ARBA" id="ARBA00023242"/>
    </source>
</evidence>
<dbReference type="GO" id="GO:0061631">
    <property type="term" value="F:ubiquitin conjugating enzyme activity"/>
    <property type="evidence" value="ECO:0007669"/>
    <property type="project" value="UniProtKB-EC"/>
</dbReference>
<evidence type="ECO:0000256" key="14">
    <source>
        <dbReference type="ARBA" id="ARBA00042401"/>
    </source>
</evidence>
<feature type="region of interest" description="Disordered" evidence="15">
    <location>
        <begin position="172"/>
        <end position="196"/>
    </location>
</feature>
<gene>
    <name evidence="17" type="ORF">PENARI_c044G02757</name>
</gene>
<dbReference type="RefSeq" id="XP_022482913.1">
    <property type="nucleotide sequence ID" value="XM_022637231.1"/>
</dbReference>
<accession>A0A1F5L2M5</accession>
<evidence type="ECO:0000259" key="16">
    <source>
        <dbReference type="PROSITE" id="PS50127"/>
    </source>
</evidence>
<dbReference type="GO" id="GO:0005634">
    <property type="term" value="C:nucleus"/>
    <property type="evidence" value="ECO:0007669"/>
    <property type="project" value="UniProtKB-SubCell"/>
</dbReference>
<evidence type="ECO:0000313" key="17">
    <source>
        <dbReference type="EMBL" id="OGE47454.1"/>
    </source>
</evidence>
<evidence type="ECO:0000256" key="4">
    <source>
        <dbReference type="ARBA" id="ARBA00022490"/>
    </source>
</evidence>
<protein>
    <recommendedName>
        <fullName evidence="11">Ubiquitin-conjugating enzyme E2 Z</fullName>
        <ecNumber evidence="3">2.3.2.23</ecNumber>
    </recommendedName>
    <alternativeName>
        <fullName evidence="12">E2 ubiquitin-conjugating enzyme Z</fullName>
    </alternativeName>
    <alternativeName>
        <fullName evidence="14">Ubiquitin carrier protein Z</fullName>
    </alternativeName>
    <alternativeName>
        <fullName evidence="13">Ubiquitin-protein ligase Z</fullName>
    </alternativeName>
</protein>
<dbReference type="GO" id="GO:0006915">
    <property type="term" value="P:apoptotic process"/>
    <property type="evidence" value="ECO:0007669"/>
    <property type="project" value="UniProtKB-KW"/>
</dbReference>
<dbReference type="Proteomes" id="UP000177622">
    <property type="component" value="Unassembled WGS sequence"/>
</dbReference>
<dbReference type="EC" id="2.3.2.23" evidence="3"/>
<evidence type="ECO:0000256" key="6">
    <source>
        <dbReference type="ARBA" id="ARBA00022703"/>
    </source>
</evidence>
<dbReference type="STRING" id="1835702.A0A1F5L2M5"/>
<keyword evidence="7" id="KW-0547">Nucleotide-binding</keyword>
<sequence>MPQELAQFERSEQLAFTVAYDENNTRDIQALIIGPPGTPYELGFYEFAIRIPSDYPASPPVVRLKTTNQGRTRFGPNLYASGRVCLSILGTWPGDRGEEWSPAQGLESVLLSIQSLLSSNPYILEPGFDTRGTDTENMEAYNSKIRHENLRLAVIAPLEKALQFPFLTYQHRSQRNDQPPVSGAAPGDRRGPDQSSLSAFADFSKQRFLWYLDLYKNAIEKGIVDEARRHKTPFIQMPFEGAGNIMQGTWDYTDLKARLASVQGQLMQETHKWPVEGLALVKEDAGIAVKLMGQHEQIVAELKSQRQVIDLSLADGNPFVWRLTYVGRTESRLEGGIIKIKIFISPRHPIEQPRVFVESPLYHIRVSKLGVMIYLPARADEIRHHIDGIINTLEDDNPPYNPLMTVNPEASALCWGTEVERRLYRRKLRASLEAS</sequence>
<dbReference type="SMART" id="SM00212">
    <property type="entry name" value="UBCc"/>
    <property type="match status" value="1"/>
</dbReference>
<dbReference type="Gene3D" id="3.10.110.10">
    <property type="entry name" value="Ubiquitin Conjugating Enzyme"/>
    <property type="match status" value="2"/>
</dbReference>
<evidence type="ECO:0000256" key="9">
    <source>
        <dbReference type="ARBA" id="ARBA00022840"/>
    </source>
</evidence>
<dbReference type="SUPFAM" id="SSF54495">
    <property type="entry name" value="UBC-like"/>
    <property type="match status" value="2"/>
</dbReference>
<keyword evidence="18" id="KW-1185">Reference proteome</keyword>
<dbReference type="PANTHER" id="PTHR46116">
    <property type="entry name" value="(E3-INDEPENDENT) E2 UBIQUITIN-CONJUGATING ENZYME"/>
    <property type="match status" value="1"/>
</dbReference>
<proteinExistence type="predicted"/>
<keyword evidence="5" id="KW-0808">Transferase</keyword>
<evidence type="ECO:0000256" key="13">
    <source>
        <dbReference type="ARBA" id="ARBA00042316"/>
    </source>
</evidence>
<dbReference type="PANTHER" id="PTHR46116:SF26">
    <property type="entry name" value="UBIQUITIN-CONJUGATING ENZYME E2 Z"/>
    <property type="match status" value="1"/>
</dbReference>
<name>A0A1F5L2M5_PENAI</name>
<dbReference type="InterPro" id="IPR000608">
    <property type="entry name" value="UBC"/>
</dbReference>
<evidence type="ECO:0000256" key="8">
    <source>
        <dbReference type="ARBA" id="ARBA00022786"/>
    </source>
</evidence>
<keyword evidence="6" id="KW-0053">Apoptosis</keyword>
<dbReference type="InterPro" id="IPR016135">
    <property type="entry name" value="UBQ-conjugating_enzyme/RWD"/>
</dbReference>
<dbReference type="PROSITE" id="PS50127">
    <property type="entry name" value="UBC_2"/>
    <property type="match status" value="1"/>
</dbReference>
<dbReference type="GO" id="GO:0005737">
    <property type="term" value="C:cytoplasm"/>
    <property type="evidence" value="ECO:0007669"/>
    <property type="project" value="UniProtKB-SubCell"/>
</dbReference>
<dbReference type="GeneID" id="34581965"/>
<dbReference type="GO" id="GO:0043066">
    <property type="term" value="P:negative regulation of apoptotic process"/>
    <property type="evidence" value="ECO:0007669"/>
    <property type="project" value="TreeGrafter"/>
</dbReference>
<dbReference type="GO" id="GO:0005524">
    <property type="term" value="F:ATP binding"/>
    <property type="evidence" value="ECO:0007669"/>
    <property type="project" value="UniProtKB-KW"/>
</dbReference>
<organism evidence="17 18">
    <name type="scientific">Penicillium arizonense</name>
    <dbReference type="NCBI Taxonomy" id="1835702"/>
    <lineage>
        <taxon>Eukaryota</taxon>
        <taxon>Fungi</taxon>
        <taxon>Dikarya</taxon>
        <taxon>Ascomycota</taxon>
        <taxon>Pezizomycotina</taxon>
        <taxon>Eurotiomycetes</taxon>
        <taxon>Eurotiomycetidae</taxon>
        <taxon>Eurotiales</taxon>
        <taxon>Aspergillaceae</taxon>
        <taxon>Penicillium</taxon>
    </lineage>
</organism>
<dbReference type="EMBL" id="LXJU01000044">
    <property type="protein sequence ID" value="OGE47454.1"/>
    <property type="molecule type" value="Genomic_DNA"/>
</dbReference>
<evidence type="ECO:0000256" key="5">
    <source>
        <dbReference type="ARBA" id="ARBA00022679"/>
    </source>
</evidence>
<evidence type="ECO:0000256" key="15">
    <source>
        <dbReference type="SAM" id="MobiDB-lite"/>
    </source>
</evidence>
<dbReference type="AlphaFoldDB" id="A0A1F5L2M5"/>
<dbReference type="GO" id="GO:0004869">
    <property type="term" value="F:cysteine-type endopeptidase inhibitor activity"/>
    <property type="evidence" value="ECO:0007669"/>
    <property type="project" value="TreeGrafter"/>
</dbReference>
<evidence type="ECO:0000313" key="18">
    <source>
        <dbReference type="Proteomes" id="UP000177622"/>
    </source>
</evidence>
<evidence type="ECO:0000256" key="12">
    <source>
        <dbReference type="ARBA" id="ARBA00041798"/>
    </source>
</evidence>
<comment type="caution">
    <text evidence="17">The sequence shown here is derived from an EMBL/GenBank/DDBJ whole genome shotgun (WGS) entry which is preliminary data.</text>
</comment>
<reference evidence="17 18" key="1">
    <citation type="journal article" date="2016" name="Sci. Rep.">
        <title>Penicillium arizonense, a new, genome sequenced fungal species, reveals a high chemical diversity in secreted metabolites.</title>
        <authorList>
            <person name="Grijseels S."/>
            <person name="Nielsen J.C."/>
            <person name="Randelovic M."/>
            <person name="Nielsen J."/>
            <person name="Nielsen K.F."/>
            <person name="Workman M."/>
            <person name="Frisvad J.C."/>
        </authorList>
    </citation>
    <scope>NUCLEOTIDE SEQUENCE [LARGE SCALE GENOMIC DNA]</scope>
    <source>
        <strain evidence="17 18">CBS 141311</strain>
    </source>
</reference>